<dbReference type="Proteomes" id="UP001596072">
    <property type="component" value="Unassembled WGS sequence"/>
</dbReference>
<gene>
    <name evidence="3" type="ORF">ACFPQB_18395</name>
</gene>
<dbReference type="InterPro" id="IPR002525">
    <property type="entry name" value="Transp_IS110-like_N"/>
</dbReference>
<organism evidence="3 4">
    <name type="scientific">Nocardioides vastitatis</name>
    <dbReference type="NCBI Taxonomy" id="2568655"/>
    <lineage>
        <taxon>Bacteria</taxon>
        <taxon>Bacillati</taxon>
        <taxon>Actinomycetota</taxon>
        <taxon>Actinomycetes</taxon>
        <taxon>Propionibacteriales</taxon>
        <taxon>Nocardioidaceae</taxon>
        <taxon>Nocardioides</taxon>
    </lineage>
</organism>
<sequence>MYAGIDTHKDTLAVAVIDHAGRALASLELPNTNTGFAELTALLADHQVQRVGIEGSGAYGRAVAVHLALEHPDQDLAVVEVPTLMTSRERRGKPGQGKTDPVDALAIARITAREPGLPPVRLTVGPAADMRALLDYRDELIAERTALANRVHAELAGLLPGYQHQIGSLTTKVRIHQAIDLLAHITGAGAVRADLSRRRLERILAIDTEAQELRKTIAGLVEDTGTTLTEEYGIGPLIAARFIAEVVDVRRYPTRDTFAAANGTAPIPASSGRTVRHRFNPGGNRQLNRALYTIAITQIRADTEGRRYYEAKRAQGKTRREALRCLKRRLSDVVYRRMRVEARAFNVTDLPELTSTNEHRRETLAVDAGAANEARLTA</sequence>
<dbReference type="Pfam" id="PF01548">
    <property type="entry name" value="DEDD_Tnp_IS110"/>
    <property type="match status" value="1"/>
</dbReference>
<evidence type="ECO:0000259" key="2">
    <source>
        <dbReference type="Pfam" id="PF02371"/>
    </source>
</evidence>
<evidence type="ECO:0000313" key="4">
    <source>
        <dbReference type="Proteomes" id="UP001596072"/>
    </source>
</evidence>
<name>A0ABW0ZLJ0_9ACTN</name>
<dbReference type="InterPro" id="IPR003346">
    <property type="entry name" value="Transposase_20"/>
</dbReference>
<dbReference type="PANTHER" id="PTHR33055:SF16">
    <property type="entry name" value="TRANSPOSASE FOR INSERTION SEQUENCE ELEMENT IS1547"/>
    <property type="match status" value="1"/>
</dbReference>
<feature type="domain" description="Transposase IS110-like N-terminal" evidence="1">
    <location>
        <begin position="3"/>
        <end position="159"/>
    </location>
</feature>
<keyword evidence="4" id="KW-1185">Reference proteome</keyword>
<dbReference type="EMBL" id="JBHSNS010000011">
    <property type="protein sequence ID" value="MFC5730897.1"/>
    <property type="molecule type" value="Genomic_DNA"/>
</dbReference>
<dbReference type="RefSeq" id="WP_206056044.1">
    <property type="nucleotide sequence ID" value="NZ_JBHSNS010000011.1"/>
</dbReference>
<dbReference type="InterPro" id="IPR047650">
    <property type="entry name" value="Transpos_IS110"/>
</dbReference>
<evidence type="ECO:0000259" key="1">
    <source>
        <dbReference type="Pfam" id="PF01548"/>
    </source>
</evidence>
<feature type="domain" description="Transposase IS116/IS110/IS902 C-terminal" evidence="2">
    <location>
        <begin position="228"/>
        <end position="310"/>
    </location>
</feature>
<dbReference type="NCBIfam" id="NF033542">
    <property type="entry name" value="transpos_IS110"/>
    <property type="match status" value="1"/>
</dbReference>
<evidence type="ECO:0000313" key="3">
    <source>
        <dbReference type="EMBL" id="MFC5730897.1"/>
    </source>
</evidence>
<accession>A0ABW0ZLJ0</accession>
<reference evidence="4" key="1">
    <citation type="journal article" date="2019" name="Int. J. Syst. Evol. Microbiol.">
        <title>The Global Catalogue of Microorganisms (GCM) 10K type strain sequencing project: providing services to taxonomists for standard genome sequencing and annotation.</title>
        <authorList>
            <consortium name="The Broad Institute Genomics Platform"/>
            <consortium name="The Broad Institute Genome Sequencing Center for Infectious Disease"/>
            <person name="Wu L."/>
            <person name="Ma J."/>
        </authorList>
    </citation>
    <scope>NUCLEOTIDE SEQUENCE [LARGE SCALE GENOMIC DNA]</scope>
    <source>
        <strain evidence="4">YIM 94188</strain>
    </source>
</reference>
<protein>
    <submittedName>
        <fullName evidence="3">IS110 family transposase</fullName>
    </submittedName>
</protein>
<comment type="caution">
    <text evidence="3">The sequence shown here is derived from an EMBL/GenBank/DDBJ whole genome shotgun (WGS) entry which is preliminary data.</text>
</comment>
<dbReference type="PANTHER" id="PTHR33055">
    <property type="entry name" value="TRANSPOSASE FOR INSERTION SEQUENCE ELEMENT IS1111A"/>
    <property type="match status" value="1"/>
</dbReference>
<proteinExistence type="predicted"/>
<dbReference type="Pfam" id="PF02371">
    <property type="entry name" value="Transposase_20"/>
    <property type="match status" value="1"/>
</dbReference>